<feature type="compositionally biased region" description="Polar residues" evidence="1">
    <location>
        <begin position="34"/>
        <end position="60"/>
    </location>
</feature>
<evidence type="ECO:0000313" key="2">
    <source>
        <dbReference type="EMBL" id="GER50741.1"/>
    </source>
</evidence>
<protein>
    <submittedName>
        <fullName evidence="2">C-Jun-amino-terminal kinase-interacting protein 1</fullName>
    </submittedName>
</protein>
<feature type="region of interest" description="Disordered" evidence="1">
    <location>
        <begin position="34"/>
        <end position="118"/>
    </location>
</feature>
<keyword evidence="2" id="KW-0808">Transferase</keyword>
<reference evidence="3" key="1">
    <citation type="journal article" date="2019" name="Curr. Biol.">
        <title>Genome Sequence of Striga asiatica Provides Insight into the Evolution of Plant Parasitism.</title>
        <authorList>
            <person name="Yoshida S."/>
            <person name="Kim S."/>
            <person name="Wafula E.K."/>
            <person name="Tanskanen J."/>
            <person name="Kim Y.M."/>
            <person name="Honaas L."/>
            <person name="Yang Z."/>
            <person name="Spallek T."/>
            <person name="Conn C.E."/>
            <person name="Ichihashi Y."/>
            <person name="Cheong K."/>
            <person name="Cui S."/>
            <person name="Der J.P."/>
            <person name="Gundlach H."/>
            <person name="Jiao Y."/>
            <person name="Hori C."/>
            <person name="Ishida J.K."/>
            <person name="Kasahara H."/>
            <person name="Kiba T."/>
            <person name="Kim M.S."/>
            <person name="Koo N."/>
            <person name="Laohavisit A."/>
            <person name="Lee Y.H."/>
            <person name="Lumba S."/>
            <person name="McCourt P."/>
            <person name="Mortimer J.C."/>
            <person name="Mutuku J.M."/>
            <person name="Nomura T."/>
            <person name="Sasaki-Sekimoto Y."/>
            <person name="Seto Y."/>
            <person name="Wang Y."/>
            <person name="Wakatake T."/>
            <person name="Sakakibara H."/>
            <person name="Demura T."/>
            <person name="Yamaguchi S."/>
            <person name="Yoneyama K."/>
            <person name="Manabe R.I."/>
            <person name="Nelson D.C."/>
            <person name="Schulman A.H."/>
            <person name="Timko M.P."/>
            <person name="dePamphilis C.W."/>
            <person name="Choi D."/>
            <person name="Shirasu K."/>
        </authorList>
    </citation>
    <scope>NUCLEOTIDE SEQUENCE [LARGE SCALE GENOMIC DNA]</scope>
    <source>
        <strain evidence="3">cv. UVA1</strain>
    </source>
</reference>
<keyword evidence="3" id="KW-1185">Reference proteome</keyword>
<dbReference type="EMBL" id="BKCP01009403">
    <property type="protein sequence ID" value="GER50741.1"/>
    <property type="molecule type" value="Genomic_DNA"/>
</dbReference>
<proteinExistence type="predicted"/>
<accession>A0A5A7R363</accession>
<organism evidence="2 3">
    <name type="scientific">Striga asiatica</name>
    <name type="common">Asiatic witchweed</name>
    <name type="synonym">Buchnera asiatica</name>
    <dbReference type="NCBI Taxonomy" id="4170"/>
    <lineage>
        <taxon>Eukaryota</taxon>
        <taxon>Viridiplantae</taxon>
        <taxon>Streptophyta</taxon>
        <taxon>Embryophyta</taxon>
        <taxon>Tracheophyta</taxon>
        <taxon>Spermatophyta</taxon>
        <taxon>Magnoliopsida</taxon>
        <taxon>eudicotyledons</taxon>
        <taxon>Gunneridae</taxon>
        <taxon>Pentapetalae</taxon>
        <taxon>asterids</taxon>
        <taxon>lamiids</taxon>
        <taxon>Lamiales</taxon>
        <taxon>Orobanchaceae</taxon>
        <taxon>Buchnereae</taxon>
        <taxon>Striga</taxon>
    </lineage>
</organism>
<dbReference type="AlphaFoldDB" id="A0A5A7R363"/>
<gene>
    <name evidence="2" type="ORF">STAS_28063</name>
</gene>
<evidence type="ECO:0000256" key="1">
    <source>
        <dbReference type="SAM" id="MobiDB-lite"/>
    </source>
</evidence>
<comment type="caution">
    <text evidence="2">The sequence shown here is derived from an EMBL/GenBank/DDBJ whole genome shotgun (WGS) entry which is preliminary data.</text>
</comment>
<sequence length="118" mass="13428">MHHRFSPFAVGIAIAPPSDHHRCTSVRRLQHSDYCSNQRHPPPSTSGQAIVKNKNSSCNPNHRRAHPASSIWRPKFGRPGRNSPTPMRSDNSGKHNNLPANFDEYKIKHKIDEHKNLK</sequence>
<evidence type="ECO:0000313" key="3">
    <source>
        <dbReference type="Proteomes" id="UP000325081"/>
    </source>
</evidence>
<name>A0A5A7R363_STRAF</name>
<feature type="compositionally biased region" description="Basic and acidic residues" evidence="1">
    <location>
        <begin position="103"/>
        <end position="118"/>
    </location>
</feature>
<dbReference type="Proteomes" id="UP000325081">
    <property type="component" value="Unassembled WGS sequence"/>
</dbReference>
<dbReference type="GO" id="GO:0016301">
    <property type="term" value="F:kinase activity"/>
    <property type="evidence" value="ECO:0007669"/>
    <property type="project" value="UniProtKB-KW"/>
</dbReference>
<keyword evidence="2" id="KW-0418">Kinase</keyword>
<feature type="compositionally biased region" description="Polar residues" evidence="1">
    <location>
        <begin position="82"/>
        <end position="99"/>
    </location>
</feature>